<keyword evidence="1" id="KW-0238">DNA-binding</keyword>
<dbReference type="InterPro" id="IPR036388">
    <property type="entry name" value="WH-like_DNA-bd_sf"/>
</dbReference>
<keyword evidence="3" id="KW-1185">Reference proteome</keyword>
<proteinExistence type="predicted"/>
<dbReference type="AlphaFoldDB" id="A0A2P7QFM2"/>
<protein>
    <submittedName>
        <fullName evidence="2">Rrf2 family transcriptional regulator</fullName>
    </submittedName>
</protein>
<dbReference type="RefSeq" id="WP_106515862.1">
    <property type="nucleotide sequence ID" value="NZ_PXYI01000012.1"/>
</dbReference>
<dbReference type="Proteomes" id="UP000241167">
    <property type="component" value="Unassembled WGS sequence"/>
</dbReference>
<dbReference type="EMBL" id="PXYI01000012">
    <property type="protein sequence ID" value="PSJ36725.1"/>
    <property type="molecule type" value="Genomic_DNA"/>
</dbReference>
<dbReference type="PANTHER" id="PTHR33221:SF5">
    <property type="entry name" value="HTH-TYPE TRANSCRIPTIONAL REGULATOR ISCR"/>
    <property type="match status" value="1"/>
</dbReference>
<dbReference type="NCBIfam" id="TIGR00738">
    <property type="entry name" value="rrf2_super"/>
    <property type="match status" value="1"/>
</dbReference>
<dbReference type="Pfam" id="PF02082">
    <property type="entry name" value="Rrf2"/>
    <property type="match status" value="1"/>
</dbReference>
<dbReference type="PROSITE" id="PS51197">
    <property type="entry name" value="HTH_RRF2_2"/>
    <property type="match status" value="1"/>
</dbReference>
<gene>
    <name evidence="2" type="ORF">C7I55_25420</name>
</gene>
<dbReference type="InterPro" id="IPR000944">
    <property type="entry name" value="Tscrpt_reg_Rrf2"/>
</dbReference>
<dbReference type="InterPro" id="IPR036390">
    <property type="entry name" value="WH_DNA-bd_sf"/>
</dbReference>
<reference evidence="2 3" key="1">
    <citation type="submission" date="2018-03" db="EMBL/GenBank/DDBJ databases">
        <title>The draft genome of Sphingosinicella sp. GL-C-18.</title>
        <authorList>
            <person name="Liu L."/>
            <person name="Li L."/>
            <person name="Liang L."/>
            <person name="Zhang X."/>
            <person name="Wang T."/>
        </authorList>
    </citation>
    <scope>NUCLEOTIDE SEQUENCE [LARGE SCALE GENOMIC DNA]</scope>
    <source>
        <strain evidence="2 3">GL-C-18</strain>
    </source>
</reference>
<name>A0A2P7QFM2_9SPHN</name>
<dbReference type="GO" id="GO:0003700">
    <property type="term" value="F:DNA-binding transcription factor activity"/>
    <property type="evidence" value="ECO:0007669"/>
    <property type="project" value="TreeGrafter"/>
</dbReference>
<evidence type="ECO:0000313" key="3">
    <source>
        <dbReference type="Proteomes" id="UP000241167"/>
    </source>
</evidence>
<dbReference type="PANTHER" id="PTHR33221">
    <property type="entry name" value="WINGED HELIX-TURN-HELIX TRANSCRIPTIONAL REGULATOR, RRF2 FAMILY"/>
    <property type="match status" value="1"/>
</dbReference>
<dbReference type="Gene3D" id="1.10.10.10">
    <property type="entry name" value="Winged helix-like DNA-binding domain superfamily/Winged helix DNA-binding domain"/>
    <property type="match status" value="1"/>
</dbReference>
<evidence type="ECO:0000313" key="2">
    <source>
        <dbReference type="EMBL" id="PSJ36725.1"/>
    </source>
</evidence>
<sequence>MLSQRTRYTIRALLHLADRSGAGPVQLSEIADAQNIPPKFLTVMLSQMIREGLVASRRGREGGYWLARPAQDITYGEVVRLTRGSLGLLPCASRLAYEPCKNCVTEDKCRLHRVMLMVRDETARILDRLTLADAIPADQLADDPALAESS</sequence>
<comment type="caution">
    <text evidence="2">The sequence shown here is derived from an EMBL/GenBank/DDBJ whole genome shotgun (WGS) entry which is preliminary data.</text>
</comment>
<dbReference type="OrthoDB" id="9802344at2"/>
<dbReference type="SUPFAM" id="SSF46785">
    <property type="entry name" value="Winged helix' DNA-binding domain"/>
    <property type="match status" value="1"/>
</dbReference>
<evidence type="ECO:0000256" key="1">
    <source>
        <dbReference type="ARBA" id="ARBA00023125"/>
    </source>
</evidence>
<dbReference type="GO" id="GO:0005829">
    <property type="term" value="C:cytosol"/>
    <property type="evidence" value="ECO:0007669"/>
    <property type="project" value="TreeGrafter"/>
</dbReference>
<organism evidence="2 3">
    <name type="scientific">Allosphingosinicella deserti</name>
    <dbReference type="NCBI Taxonomy" id="2116704"/>
    <lineage>
        <taxon>Bacteria</taxon>
        <taxon>Pseudomonadati</taxon>
        <taxon>Pseudomonadota</taxon>
        <taxon>Alphaproteobacteria</taxon>
        <taxon>Sphingomonadales</taxon>
        <taxon>Sphingomonadaceae</taxon>
        <taxon>Allosphingosinicella</taxon>
    </lineage>
</organism>
<dbReference type="GO" id="GO:0003677">
    <property type="term" value="F:DNA binding"/>
    <property type="evidence" value="ECO:0007669"/>
    <property type="project" value="UniProtKB-KW"/>
</dbReference>
<accession>A0A2P7QFM2</accession>